<proteinExistence type="predicted"/>
<dbReference type="PANTHER" id="PTHR43537:SF24">
    <property type="entry name" value="GLUCONATE OPERON TRANSCRIPTIONAL REPRESSOR"/>
    <property type="match status" value="1"/>
</dbReference>
<dbReference type="PROSITE" id="PS50949">
    <property type="entry name" value="HTH_GNTR"/>
    <property type="match status" value="1"/>
</dbReference>
<dbReference type="AlphaFoldDB" id="A0A1H6C8N0"/>
<dbReference type="SUPFAM" id="SSF48008">
    <property type="entry name" value="GntR ligand-binding domain-like"/>
    <property type="match status" value="1"/>
</dbReference>
<gene>
    <name evidence="5" type="ORF">SAMN04489712_10974</name>
</gene>
<feature type="domain" description="HTH gntR-type" evidence="4">
    <location>
        <begin position="17"/>
        <end position="84"/>
    </location>
</feature>
<dbReference type="SMART" id="SM00345">
    <property type="entry name" value="HTH_GNTR"/>
    <property type="match status" value="1"/>
</dbReference>
<dbReference type="InterPro" id="IPR036390">
    <property type="entry name" value="WH_DNA-bd_sf"/>
</dbReference>
<dbReference type="GO" id="GO:0003677">
    <property type="term" value="F:DNA binding"/>
    <property type="evidence" value="ECO:0007669"/>
    <property type="project" value="UniProtKB-KW"/>
</dbReference>
<dbReference type="InterPro" id="IPR000524">
    <property type="entry name" value="Tscrpt_reg_HTH_GntR"/>
</dbReference>
<dbReference type="EMBL" id="FNVO01000009">
    <property type="protein sequence ID" value="SEG69339.1"/>
    <property type="molecule type" value="Genomic_DNA"/>
</dbReference>
<protein>
    <submittedName>
        <fullName evidence="5">DNA-binding transcriptional regulator, GntR family</fullName>
    </submittedName>
</protein>
<dbReference type="Gene3D" id="1.20.120.530">
    <property type="entry name" value="GntR ligand-binding domain-like"/>
    <property type="match status" value="1"/>
</dbReference>
<dbReference type="GO" id="GO:0003700">
    <property type="term" value="F:DNA-binding transcription factor activity"/>
    <property type="evidence" value="ECO:0007669"/>
    <property type="project" value="InterPro"/>
</dbReference>
<keyword evidence="3" id="KW-0804">Transcription</keyword>
<evidence type="ECO:0000256" key="1">
    <source>
        <dbReference type="ARBA" id="ARBA00023015"/>
    </source>
</evidence>
<organism evidence="5 6">
    <name type="scientific">Thermomonospora echinospora</name>
    <dbReference type="NCBI Taxonomy" id="1992"/>
    <lineage>
        <taxon>Bacteria</taxon>
        <taxon>Bacillati</taxon>
        <taxon>Actinomycetota</taxon>
        <taxon>Actinomycetes</taxon>
        <taxon>Streptosporangiales</taxon>
        <taxon>Thermomonosporaceae</taxon>
        <taxon>Thermomonospora</taxon>
    </lineage>
</organism>
<dbReference type="Pfam" id="PF00392">
    <property type="entry name" value="GntR"/>
    <property type="match status" value="1"/>
</dbReference>
<dbReference type="SMART" id="SM00895">
    <property type="entry name" value="FCD"/>
    <property type="match status" value="1"/>
</dbReference>
<dbReference type="PANTHER" id="PTHR43537">
    <property type="entry name" value="TRANSCRIPTIONAL REGULATOR, GNTR FAMILY"/>
    <property type="match status" value="1"/>
</dbReference>
<dbReference type="SUPFAM" id="SSF46785">
    <property type="entry name" value="Winged helix' DNA-binding domain"/>
    <property type="match status" value="1"/>
</dbReference>
<keyword evidence="6" id="KW-1185">Reference proteome</keyword>
<dbReference type="InterPro" id="IPR008920">
    <property type="entry name" value="TF_FadR/GntR_C"/>
</dbReference>
<dbReference type="RefSeq" id="WP_235018009.1">
    <property type="nucleotide sequence ID" value="NZ_FNVO01000009.1"/>
</dbReference>
<reference evidence="6" key="1">
    <citation type="submission" date="2016-10" db="EMBL/GenBank/DDBJ databases">
        <authorList>
            <person name="Varghese N."/>
            <person name="Submissions S."/>
        </authorList>
    </citation>
    <scope>NUCLEOTIDE SEQUENCE [LARGE SCALE GENOMIC DNA]</scope>
    <source>
        <strain evidence="6">DSM 43163</strain>
    </source>
</reference>
<dbReference type="InterPro" id="IPR011711">
    <property type="entry name" value="GntR_C"/>
</dbReference>
<evidence type="ECO:0000256" key="2">
    <source>
        <dbReference type="ARBA" id="ARBA00023125"/>
    </source>
</evidence>
<dbReference type="InterPro" id="IPR036388">
    <property type="entry name" value="WH-like_DNA-bd_sf"/>
</dbReference>
<evidence type="ECO:0000313" key="6">
    <source>
        <dbReference type="Proteomes" id="UP000236723"/>
    </source>
</evidence>
<dbReference type="Pfam" id="PF07729">
    <property type="entry name" value="FCD"/>
    <property type="match status" value="1"/>
</dbReference>
<dbReference type="Proteomes" id="UP000236723">
    <property type="component" value="Unassembled WGS sequence"/>
</dbReference>
<sequence>MSGDAEPSAGRPALAGKQLSEQVAVHLREAIMIGELRAPAYVRTEHLAAELGISATPVREALMILHSEGAVRWEPRRGFRVLPLTERDVDDLFNVQSYIAGELAARAATALGEPEIEHLRRIQARLERAARDGAADLVDALNHEIHRTINRSSGSSRMTALLNLTVHYVPLRFFGKVEGWAEASAHDHSAIFDALHSRDPEAARTAMTDHIRHVGRLLIDHLRSRGVLEEPPAPPK</sequence>
<evidence type="ECO:0000313" key="5">
    <source>
        <dbReference type="EMBL" id="SEG69339.1"/>
    </source>
</evidence>
<keyword evidence="1" id="KW-0805">Transcription regulation</keyword>
<evidence type="ECO:0000259" key="4">
    <source>
        <dbReference type="PROSITE" id="PS50949"/>
    </source>
</evidence>
<keyword evidence="2 5" id="KW-0238">DNA-binding</keyword>
<evidence type="ECO:0000256" key="3">
    <source>
        <dbReference type="ARBA" id="ARBA00023163"/>
    </source>
</evidence>
<dbReference type="Gene3D" id="1.10.10.10">
    <property type="entry name" value="Winged helix-like DNA-binding domain superfamily/Winged helix DNA-binding domain"/>
    <property type="match status" value="1"/>
</dbReference>
<accession>A0A1H6C8N0</accession>
<name>A0A1H6C8N0_9ACTN</name>